<dbReference type="EMBL" id="GL376631">
    <property type="status" value="NOT_ANNOTATED_CDS"/>
    <property type="molecule type" value="Genomic_DNA"/>
</dbReference>
<dbReference type="Proteomes" id="UP000019132">
    <property type="component" value="Unassembled WGS sequence"/>
</dbReference>
<organism evidence="1 2">
    <name type="scientific">Globisporangium ultimum (strain ATCC 200006 / CBS 805.95 / DAOM BR144)</name>
    <name type="common">Pythium ultimum</name>
    <dbReference type="NCBI Taxonomy" id="431595"/>
    <lineage>
        <taxon>Eukaryota</taxon>
        <taxon>Sar</taxon>
        <taxon>Stramenopiles</taxon>
        <taxon>Oomycota</taxon>
        <taxon>Peronosporomycetes</taxon>
        <taxon>Pythiales</taxon>
        <taxon>Pythiaceae</taxon>
        <taxon>Globisporangium</taxon>
    </lineage>
</organism>
<keyword evidence="2" id="KW-1185">Reference proteome</keyword>
<name>K3WI07_GLOUD</name>
<dbReference type="AlphaFoldDB" id="K3WI07"/>
<dbReference type="HOGENOM" id="CLU_2727816_0_0_1"/>
<reference evidence="1" key="3">
    <citation type="submission" date="2015-02" db="UniProtKB">
        <authorList>
            <consortium name="EnsemblProtists"/>
        </authorList>
    </citation>
    <scope>IDENTIFICATION</scope>
    <source>
        <strain evidence="1">DAOM BR144</strain>
    </source>
</reference>
<dbReference type="VEuPathDB" id="FungiDB:PYU1_G004588"/>
<dbReference type="InParanoid" id="K3WI07"/>
<evidence type="ECO:0000313" key="2">
    <source>
        <dbReference type="Proteomes" id="UP000019132"/>
    </source>
</evidence>
<proteinExistence type="predicted"/>
<reference evidence="2" key="1">
    <citation type="journal article" date="2010" name="Genome Biol.">
        <title>Genome sequence of the necrotrophic plant pathogen Pythium ultimum reveals original pathogenicity mechanisms and effector repertoire.</title>
        <authorList>
            <person name="Levesque C.A."/>
            <person name="Brouwer H."/>
            <person name="Cano L."/>
            <person name="Hamilton J.P."/>
            <person name="Holt C."/>
            <person name="Huitema E."/>
            <person name="Raffaele S."/>
            <person name="Robideau G.P."/>
            <person name="Thines M."/>
            <person name="Win J."/>
            <person name="Zerillo M.M."/>
            <person name="Beakes G.W."/>
            <person name="Boore J.L."/>
            <person name="Busam D."/>
            <person name="Dumas B."/>
            <person name="Ferriera S."/>
            <person name="Fuerstenberg S.I."/>
            <person name="Gachon C.M."/>
            <person name="Gaulin E."/>
            <person name="Govers F."/>
            <person name="Grenville-Briggs L."/>
            <person name="Horner N."/>
            <person name="Hostetler J."/>
            <person name="Jiang R.H."/>
            <person name="Johnson J."/>
            <person name="Krajaejun T."/>
            <person name="Lin H."/>
            <person name="Meijer H.J."/>
            <person name="Moore B."/>
            <person name="Morris P."/>
            <person name="Phuntmart V."/>
            <person name="Puiu D."/>
            <person name="Shetty J."/>
            <person name="Stajich J.E."/>
            <person name="Tripathy S."/>
            <person name="Wawra S."/>
            <person name="van West P."/>
            <person name="Whitty B.R."/>
            <person name="Coutinho P.M."/>
            <person name="Henrissat B."/>
            <person name="Martin F."/>
            <person name="Thomas P.D."/>
            <person name="Tyler B.M."/>
            <person name="De Vries R.P."/>
            <person name="Kamoun S."/>
            <person name="Yandell M."/>
            <person name="Tisserat N."/>
            <person name="Buell C.R."/>
        </authorList>
    </citation>
    <scope>NUCLEOTIDE SEQUENCE</scope>
    <source>
        <strain evidence="2">DAOM:BR144</strain>
    </source>
</reference>
<dbReference type="EnsemblProtists" id="PYU1_T004599">
    <property type="protein sequence ID" value="PYU1_T004599"/>
    <property type="gene ID" value="PYU1_G004588"/>
</dbReference>
<accession>K3WI07</accession>
<reference evidence="2" key="2">
    <citation type="submission" date="2010-04" db="EMBL/GenBank/DDBJ databases">
        <authorList>
            <person name="Buell R."/>
            <person name="Hamilton J."/>
            <person name="Hostetler J."/>
        </authorList>
    </citation>
    <scope>NUCLEOTIDE SEQUENCE [LARGE SCALE GENOMIC DNA]</scope>
    <source>
        <strain evidence="2">DAOM:BR144</strain>
    </source>
</reference>
<sequence>MDAGGAHIPVSGGDDMDPSLAGGFRVIYDRETPFELRIQVRFARNKPVSLAGHIVVLLYYAMNDPLAGQLAR</sequence>
<protein>
    <submittedName>
        <fullName evidence="1">Uncharacterized protein</fullName>
    </submittedName>
</protein>
<dbReference type="STRING" id="431595.K3WI07"/>
<evidence type="ECO:0000313" key="1">
    <source>
        <dbReference type="EnsemblProtists" id="PYU1_T004599"/>
    </source>
</evidence>